<dbReference type="EMBL" id="FPIB01000001">
    <property type="protein sequence ID" value="SFV89651.1"/>
    <property type="molecule type" value="Genomic_DNA"/>
</dbReference>
<sequence>MEGTIEVSYTVMCKHDVRIEITLNDLLTNEKVLRAIKGEFAKGLRNIEVTAKENTPVTLKTAKEIYTFTASKNDFADLLELAEEDARSHKRLKKECEGVELVDIQTSD</sequence>
<accession>A0A1W1E723</accession>
<reference evidence="1" key="1">
    <citation type="submission" date="2016-10" db="EMBL/GenBank/DDBJ databases">
        <authorList>
            <person name="de Groot N.N."/>
        </authorList>
    </citation>
    <scope>NUCLEOTIDE SEQUENCE</scope>
</reference>
<gene>
    <name evidence="1" type="ORF">MNB_SV-4-211</name>
</gene>
<protein>
    <submittedName>
        <fullName evidence="1">Uncharacterized protein</fullName>
    </submittedName>
</protein>
<name>A0A1W1E723_9ZZZZ</name>
<proteinExistence type="predicted"/>
<dbReference type="AlphaFoldDB" id="A0A1W1E723"/>
<organism evidence="1">
    <name type="scientific">hydrothermal vent metagenome</name>
    <dbReference type="NCBI Taxonomy" id="652676"/>
    <lineage>
        <taxon>unclassified sequences</taxon>
        <taxon>metagenomes</taxon>
        <taxon>ecological metagenomes</taxon>
    </lineage>
</organism>
<evidence type="ECO:0000313" key="1">
    <source>
        <dbReference type="EMBL" id="SFV89651.1"/>
    </source>
</evidence>